<accession>F9DX55</accession>
<organism evidence="1 2">
    <name type="scientific">Sporosarcina newyorkensis 2681</name>
    <dbReference type="NCBI Taxonomy" id="1027292"/>
    <lineage>
        <taxon>Bacteria</taxon>
        <taxon>Bacillati</taxon>
        <taxon>Bacillota</taxon>
        <taxon>Bacilli</taxon>
        <taxon>Bacillales</taxon>
        <taxon>Caryophanaceae</taxon>
        <taxon>Sporosarcina</taxon>
    </lineage>
</organism>
<dbReference type="AlphaFoldDB" id="F9DX55"/>
<dbReference type="RefSeq" id="WP_009498077.1">
    <property type="nucleotide sequence ID" value="NZ_GL982998.1"/>
</dbReference>
<proteinExistence type="predicted"/>
<comment type="caution">
    <text evidence="1">The sequence shown here is derived from an EMBL/GenBank/DDBJ whole genome shotgun (WGS) entry which is preliminary data.</text>
</comment>
<protein>
    <submittedName>
        <fullName evidence="1">Uncharacterized protein</fullName>
    </submittedName>
</protein>
<evidence type="ECO:0000313" key="2">
    <source>
        <dbReference type="Proteomes" id="UP000005316"/>
    </source>
</evidence>
<reference evidence="1 2" key="1">
    <citation type="submission" date="2011-04" db="EMBL/GenBank/DDBJ databases">
        <authorList>
            <person name="Muzny D."/>
            <person name="Qin X."/>
            <person name="Deng J."/>
            <person name="Jiang H."/>
            <person name="Liu Y."/>
            <person name="Qu J."/>
            <person name="Song X.-Z."/>
            <person name="Zhang L."/>
            <person name="Thornton R."/>
            <person name="Coyle M."/>
            <person name="Francisco L."/>
            <person name="Jackson L."/>
            <person name="Javaid M."/>
            <person name="Korchina V."/>
            <person name="Kovar C."/>
            <person name="Mata R."/>
            <person name="Mathew T."/>
            <person name="Ngo R."/>
            <person name="Nguyen L."/>
            <person name="Nguyen N."/>
            <person name="Okwuonu G."/>
            <person name="Ongeri F."/>
            <person name="Pham C."/>
            <person name="Simmons D."/>
            <person name="Wilczek-Boney K."/>
            <person name="Hale W."/>
            <person name="Jakkamsetti A."/>
            <person name="Pham P."/>
            <person name="Ruth R."/>
            <person name="San Lucas F."/>
            <person name="Warren J."/>
            <person name="Zhang J."/>
            <person name="Zhao Z."/>
            <person name="Zhou C."/>
            <person name="Zhu D."/>
            <person name="Lee S."/>
            <person name="Bess C."/>
            <person name="Blankenburg K."/>
            <person name="Forbes L."/>
            <person name="Fu Q."/>
            <person name="Gubbala S."/>
            <person name="Hirani K."/>
            <person name="Jayaseelan J.C."/>
            <person name="Lara F."/>
            <person name="Munidasa M."/>
            <person name="Palculict T."/>
            <person name="Patil S."/>
            <person name="Pu L.-L."/>
            <person name="Saada N."/>
            <person name="Tang L."/>
            <person name="Weissenberger G."/>
            <person name="Zhu Y."/>
            <person name="Hemphill L."/>
            <person name="Shang Y."/>
            <person name="Youmans B."/>
            <person name="Ayvaz T."/>
            <person name="Ross M."/>
            <person name="Santibanez J."/>
            <person name="Aqrawi P."/>
            <person name="Gross S."/>
            <person name="Joshi V."/>
            <person name="Fowler G."/>
            <person name="Nazareth L."/>
            <person name="Reid J."/>
            <person name="Worley K."/>
            <person name="Petrosino J."/>
            <person name="Highlander S."/>
            <person name="Gibbs R."/>
        </authorList>
    </citation>
    <scope>NUCLEOTIDE SEQUENCE [LARGE SCALE GENOMIC DNA]</scope>
    <source>
        <strain evidence="1 2">2681</strain>
    </source>
</reference>
<gene>
    <name evidence="1" type="ORF">HMPREF9372_3386</name>
</gene>
<sequence length="62" mass="7388">MSFYVYETQAKPKCERCRVNPQMDDHEVCEPCLNEMILPGFRASFLPDDEMRKEIRRSNGFE</sequence>
<evidence type="ECO:0000313" key="1">
    <source>
        <dbReference type="EMBL" id="EGQ21103.1"/>
    </source>
</evidence>
<name>F9DX55_9BACL</name>
<dbReference type="Proteomes" id="UP000005316">
    <property type="component" value="Unassembled WGS sequence"/>
</dbReference>
<dbReference type="HOGENOM" id="CLU_2901988_0_0_9"/>
<dbReference type="EMBL" id="AFPZ01000105">
    <property type="protein sequence ID" value="EGQ21103.1"/>
    <property type="molecule type" value="Genomic_DNA"/>
</dbReference>